<evidence type="ECO:0000313" key="3">
    <source>
        <dbReference type="Proteomes" id="UP000007800"/>
    </source>
</evidence>
<protein>
    <submittedName>
        <fullName evidence="2">Uncharacterized protein</fullName>
    </submittedName>
</protein>
<dbReference type="RefSeq" id="XP_002780044.1">
    <property type="nucleotide sequence ID" value="XM_002779998.1"/>
</dbReference>
<evidence type="ECO:0000313" key="2">
    <source>
        <dbReference type="EMBL" id="EER11839.1"/>
    </source>
</evidence>
<evidence type="ECO:0000256" key="1">
    <source>
        <dbReference type="SAM" id="MobiDB-lite"/>
    </source>
</evidence>
<dbReference type="EMBL" id="GG676258">
    <property type="protein sequence ID" value="EER11839.1"/>
    <property type="molecule type" value="Genomic_DNA"/>
</dbReference>
<dbReference type="Proteomes" id="UP000007800">
    <property type="component" value="Unassembled WGS sequence"/>
</dbReference>
<dbReference type="AlphaFoldDB" id="C5KUF2"/>
<dbReference type="InParanoid" id="C5KUF2"/>
<organism evidence="3">
    <name type="scientific">Perkinsus marinus (strain ATCC 50983 / TXsc)</name>
    <dbReference type="NCBI Taxonomy" id="423536"/>
    <lineage>
        <taxon>Eukaryota</taxon>
        <taxon>Sar</taxon>
        <taxon>Alveolata</taxon>
        <taxon>Perkinsozoa</taxon>
        <taxon>Perkinsea</taxon>
        <taxon>Perkinsida</taxon>
        <taxon>Perkinsidae</taxon>
        <taxon>Perkinsus</taxon>
    </lineage>
</organism>
<reference evidence="2 3" key="1">
    <citation type="submission" date="2008-07" db="EMBL/GenBank/DDBJ databases">
        <authorList>
            <person name="El-Sayed N."/>
            <person name="Caler E."/>
            <person name="Inman J."/>
            <person name="Amedeo P."/>
            <person name="Hass B."/>
            <person name="Wortman J."/>
        </authorList>
    </citation>
    <scope>NUCLEOTIDE SEQUENCE [LARGE SCALE GENOMIC DNA]</scope>
    <source>
        <strain evidence="3">ATCC 50983 / TXsc</strain>
    </source>
</reference>
<name>C5KUF2_PERM5</name>
<sequence length="183" mass="19974">MRSLSASAKTSTKTWRDNELEKFLAKRKATDNAAVEDDTTKVPPSTRTRELLKNILDGVAINSELTDMTSIQRLDMDPATSRFLLGHPESLPDPGASDAAYAPEIDPMSKNPAEVLALSSPVQKQRKGVFAFLQPRVRRAATRGAGGQFALTVRLTSLGEDVFNGTLYRSYNSQAALGVYDDQ</sequence>
<dbReference type="GeneID" id="9060520"/>
<keyword evidence="3" id="KW-1185">Reference proteome</keyword>
<gene>
    <name evidence="2" type="ORF">Pmar_PMAR015546</name>
</gene>
<proteinExistence type="predicted"/>
<accession>C5KUF2</accession>
<feature type="region of interest" description="Disordered" evidence="1">
    <location>
        <begin position="27"/>
        <end position="46"/>
    </location>
</feature>